<dbReference type="RefSeq" id="WP_127831722.1">
    <property type="nucleotide sequence ID" value="NZ_RZYA01000019.1"/>
</dbReference>
<evidence type="ECO:0000313" key="2">
    <source>
        <dbReference type="Proteomes" id="UP000283128"/>
    </source>
</evidence>
<evidence type="ECO:0008006" key="3">
    <source>
        <dbReference type="Google" id="ProtNLM"/>
    </source>
</evidence>
<proteinExistence type="predicted"/>
<accession>A0A3S2VW18</accession>
<organism evidence="1 2">
    <name type="scientific">Streptomyces antnestii</name>
    <dbReference type="NCBI Taxonomy" id="2494256"/>
    <lineage>
        <taxon>Bacteria</taxon>
        <taxon>Bacillati</taxon>
        <taxon>Actinomycetota</taxon>
        <taxon>Actinomycetes</taxon>
        <taxon>Kitasatosporales</taxon>
        <taxon>Streptomycetaceae</taxon>
        <taxon>Streptomyces</taxon>
    </lineage>
</organism>
<dbReference type="AlphaFoldDB" id="A0A3S2VW18"/>
<protein>
    <recommendedName>
        <fullName evidence="3">C2H2-type domain-containing protein</fullName>
    </recommendedName>
</protein>
<dbReference type="Proteomes" id="UP000283128">
    <property type="component" value="Unassembled WGS sequence"/>
</dbReference>
<keyword evidence="2" id="KW-1185">Reference proteome</keyword>
<dbReference type="EMBL" id="RZYA01000019">
    <property type="protein sequence ID" value="RVU18972.1"/>
    <property type="molecule type" value="Genomic_DNA"/>
</dbReference>
<evidence type="ECO:0000313" key="1">
    <source>
        <dbReference type="EMBL" id="RVU18972.1"/>
    </source>
</evidence>
<reference evidence="1 2" key="1">
    <citation type="submission" date="2019-01" db="EMBL/GenBank/DDBJ databases">
        <title>Genome sequences of Streptomyces and Rhizobium isolates collected from root and soil.</title>
        <authorList>
            <person name="Chhettri S."/>
            <person name="Sevigny J.L."/>
            <person name="Sen A."/>
            <person name="Ennis N."/>
            <person name="Tisa L."/>
        </authorList>
    </citation>
    <scope>NUCLEOTIDE SEQUENCE [LARGE SCALE GENOMIC DNA]</scope>
    <source>
        <strain evidence="1 2">San01</strain>
    </source>
</reference>
<dbReference type="OrthoDB" id="3872345at2"/>
<gene>
    <name evidence="1" type="ORF">EOT10_31205</name>
</gene>
<sequence>MGIEMVHRAYSFVCLSCGYSWEAEYDIRLTTEDHDHLRADYFLDGRRVHSPLNESRCPNCEHTHIRILSTEHVNSAHLPTD</sequence>
<comment type="caution">
    <text evidence="1">The sequence shown here is derived from an EMBL/GenBank/DDBJ whole genome shotgun (WGS) entry which is preliminary data.</text>
</comment>
<name>A0A3S2VW18_9ACTN</name>